<sequence>MQPTTCSVSSPHNYYSCVHRLSSLCRAACREGHRRCLVNACRTINTAFFARRLSRYGSPQLIPDQHFYTRLSLSWYSSWS</sequence>
<reference evidence="1" key="2">
    <citation type="submission" date="2017-06" db="EMBL/GenBank/DDBJ databases">
        <title>WGS assembly of Brachypodium distachyon.</title>
        <authorList>
            <consortium name="The International Brachypodium Initiative"/>
            <person name="Lucas S."/>
            <person name="Harmon-Smith M."/>
            <person name="Lail K."/>
            <person name="Tice H."/>
            <person name="Grimwood J."/>
            <person name="Bruce D."/>
            <person name="Barry K."/>
            <person name="Shu S."/>
            <person name="Lindquist E."/>
            <person name="Wang M."/>
            <person name="Pitluck S."/>
            <person name="Vogel J.P."/>
            <person name="Garvin D.F."/>
            <person name="Mockler T.C."/>
            <person name="Schmutz J."/>
            <person name="Rokhsar D."/>
            <person name="Bevan M.W."/>
        </authorList>
    </citation>
    <scope>NUCLEOTIDE SEQUENCE</scope>
    <source>
        <strain evidence="1">Bd21</strain>
    </source>
</reference>
<proteinExistence type="predicted"/>
<dbReference type="EnsemblPlants" id="PNT63145">
    <property type="protein sequence ID" value="PNT63145"/>
    <property type="gene ID" value="BRADI_4g12044v3"/>
</dbReference>
<dbReference type="EMBL" id="CM000883">
    <property type="protein sequence ID" value="PNT63145.1"/>
    <property type="molecule type" value="Genomic_DNA"/>
</dbReference>
<evidence type="ECO:0000313" key="2">
    <source>
        <dbReference type="EnsemblPlants" id="PNT63145"/>
    </source>
</evidence>
<dbReference type="Gramene" id="PNT63145">
    <property type="protein sequence ID" value="PNT63145"/>
    <property type="gene ID" value="BRADI_4g12044v3"/>
</dbReference>
<gene>
    <name evidence="1" type="ORF">BRADI_4g12044v3</name>
</gene>
<keyword evidence="3" id="KW-1185">Reference proteome</keyword>
<name>A0A2K2CM85_BRADI</name>
<dbReference type="AlphaFoldDB" id="A0A2K2CM85"/>
<evidence type="ECO:0000313" key="3">
    <source>
        <dbReference type="Proteomes" id="UP000008810"/>
    </source>
</evidence>
<dbReference type="Proteomes" id="UP000008810">
    <property type="component" value="Chromosome 4"/>
</dbReference>
<protein>
    <submittedName>
        <fullName evidence="1 2">Uncharacterized protein</fullName>
    </submittedName>
</protein>
<dbReference type="InParanoid" id="A0A2K2CM85"/>
<organism evidence="1">
    <name type="scientific">Brachypodium distachyon</name>
    <name type="common">Purple false brome</name>
    <name type="synonym">Trachynia distachya</name>
    <dbReference type="NCBI Taxonomy" id="15368"/>
    <lineage>
        <taxon>Eukaryota</taxon>
        <taxon>Viridiplantae</taxon>
        <taxon>Streptophyta</taxon>
        <taxon>Embryophyta</taxon>
        <taxon>Tracheophyta</taxon>
        <taxon>Spermatophyta</taxon>
        <taxon>Magnoliopsida</taxon>
        <taxon>Liliopsida</taxon>
        <taxon>Poales</taxon>
        <taxon>Poaceae</taxon>
        <taxon>BOP clade</taxon>
        <taxon>Pooideae</taxon>
        <taxon>Stipodae</taxon>
        <taxon>Brachypodieae</taxon>
        <taxon>Brachypodium</taxon>
    </lineage>
</organism>
<accession>A0A2K2CM85</accession>
<reference evidence="1 2" key="1">
    <citation type="journal article" date="2010" name="Nature">
        <title>Genome sequencing and analysis of the model grass Brachypodium distachyon.</title>
        <authorList>
            <consortium name="International Brachypodium Initiative"/>
        </authorList>
    </citation>
    <scope>NUCLEOTIDE SEQUENCE [LARGE SCALE GENOMIC DNA]</scope>
    <source>
        <strain evidence="1 2">Bd21</strain>
    </source>
</reference>
<reference evidence="2" key="3">
    <citation type="submission" date="2018-08" db="UniProtKB">
        <authorList>
            <consortium name="EnsemblPlants"/>
        </authorList>
    </citation>
    <scope>IDENTIFICATION</scope>
    <source>
        <strain evidence="2">cv. Bd21</strain>
    </source>
</reference>
<evidence type="ECO:0000313" key="1">
    <source>
        <dbReference type="EMBL" id="PNT63145.1"/>
    </source>
</evidence>